<feature type="region of interest" description="Disordered" evidence="1">
    <location>
        <begin position="308"/>
        <end position="406"/>
    </location>
</feature>
<feature type="chain" id="PRO_5039630075" description="PE-PPE domain-containing protein" evidence="2">
    <location>
        <begin position="23"/>
        <end position="406"/>
    </location>
</feature>
<protein>
    <recommendedName>
        <fullName evidence="3">PE-PPE domain-containing protein</fullName>
    </recommendedName>
</protein>
<feature type="compositionally biased region" description="Acidic residues" evidence="1">
    <location>
        <begin position="340"/>
        <end position="386"/>
    </location>
</feature>
<evidence type="ECO:0000313" key="4">
    <source>
        <dbReference type="EMBL" id="NVN48815.1"/>
    </source>
</evidence>
<dbReference type="Proteomes" id="UP000570517">
    <property type="component" value="Unassembled WGS sequence"/>
</dbReference>
<keyword evidence="2" id="KW-0732">Signal</keyword>
<sequence>MRTTFRKAGVACGTLVASVALAFSTATGALGANTALVIGGISAGTMSDLLMKPLLDYKFRDQQRVNVQWPAEAAPFSGDITLGESISQGITNLNAGISTQLAQLEAGEKVTVVGLSAGSLVVNEVLRGLATNANAPDKSQLTFVLVADSSRQKLIDKARYSSRDDYTYQPPPEVKYDIIVVTGEYDGLADRPDRWWNLLALANSIAGSVLVHVPMMYTTDPQVLIDEAEASGGSKWVWKETNSLGGTTTHVLIPTAKLPLVQMFPFLAPREAELKAKIDQGYSRNDEDTTAMRTLASTPDALEDSMEAVPAAGESTEEEVSGQLSTTTSDASPQKRDADETTVEPEQEAAEQEAAEQEAAEQEAAEQEAAEQEAAEQEAAEQEAAEQEAAVSDQNEPSDTSTTPSE</sequence>
<dbReference type="InterPro" id="IPR013228">
    <property type="entry name" value="PE-PPE_C"/>
</dbReference>
<accession>A0A850PN82</accession>
<gene>
    <name evidence="4" type="ORF">HLY00_235</name>
</gene>
<dbReference type="EMBL" id="JABFYL010000008">
    <property type="protein sequence ID" value="NVN48815.1"/>
    <property type="molecule type" value="Genomic_DNA"/>
</dbReference>
<evidence type="ECO:0000313" key="5">
    <source>
        <dbReference type="Proteomes" id="UP000570517"/>
    </source>
</evidence>
<feature type="compositionally biased region" description="Polar residues" evidence="1">
    <location>
        <begin position="392"/>
        <end position="406"/>
    </location>
</feature>
<reference evidence="4 5" key="1">
    <citation type="submission" date="2020-05" db="EMBL/GenBank/DDBJ databases">
        <title>Draft genome sequence of Mycobacterium hippocampi DL, isolated from European seabass, Dicentrarchus labrax, reared in fish farms.</title>
        <authorList>
            <person name="Stathopoulou P."/>
            <person name="Asimakis E."/>
            <person name="Tzokas K."/>
            <person name="Batargias C."/>
            <person name="Tsiamis G."/>
        </authorList>
    </citation>
    <scope>NUCLEOTIDE SEQUENCE [LARGE SCALE GENOMIC DNA]</scope>
    <source>
        <strain evidence="4 5">DL</strain>
    </source>
</reference>
<feature type="domain" description="PE-PPE" evidence="3">
    <location>
        <begin position="62"/>
        <end position="282"/>
    </location>
</feature>
<dbReference type="Gene3D" id="3.40.50.1820">
    <property type="entry name" value="alpha/beta hydrolase"/>
    <property type="match status" value="1"/>
</dbReference>
<organism evidence="4 5">
    <name type="scientific">Mycolicibacterium hippocampi</name>
    <dbReference type="NCBI Taxonomy" id="659824"/>
    <lineage>
        <taxon>Bacteria</taxon>
        <taxon>Bacillati</taxon>
        <taxon>Actinomycetota</taxon>
        <taxon>Actinomycetes</taxon>
        <taxon>Mycobacteriales</taxon>
        <taxon>Mycobacteriaceae</taxon>
        <taxon>Mycolicibacterium</taxon>
    </lineage>
</organism>
<keyword evidence="5" id="KW-1185">Reference proteome</keyword>
<dbReference type="Pfam" id="PF08237">
    <property type="entry name" value="PE-PPE"/>
    <property type="match status" value="1"/>
</dbReference>
<comment type="caution">
    <text evidence="4">The sequence shown here is derived from an EMBL/GenBank/DDBJ whole genome shotgun (WGS) entry which is preliminary data.</text>
</comment>
<evidence type="ECO:0000259" key="3">
    <source>
        <dbReference type="Pfam" id="PF08237"/>
    </source>
</evidence>
<evidence type="ECO:0000256" key="1">
    <source>
        <dbReference type="SAM" id="MobiDB-lite"/>
    </source>
</evidence>
<proteinExistence type="predicted"/>
<feature type="compositionally biased region" description="Polar residues" evidence="1">
    <location>
        <begin position="322"/>
        <end position="332"/>
    </location>
</feature>
<name>A0A850PN82_9MYCO</name>
<dbReference type="AlphaFoldDB" id="A0A850PN82"/>
<evidence type="ECO:0000256" key="2">
    <source>
        <dbReference type="SAM" id="SignalP"/>
    </source>
</evidence>
<feature type="signal peptide" evidence="2">
    <location>
        <begin position="1"/>
        <end position="22"/>
    </location>
</feature>
<dbReference type="InterPro" id="IPR029058">
    <property type="entry name" value="AB_hydrolase_fold"/>
</dbReference>